<dbReference type="GO" id="GO:0042910">
    <property type="term" value="F:xenobiotic transmembrane transporter activity"/>
    <property type="evidence" value="ECO:0007669"/>
    <property type="project" value="TreeGrafter"/>
</dbReference>
<dbReference type="Gene3D" id="3.30.70.1430">
    <property type="entry name" value="Multidrug efflux transporter AcrB pore domain"/>
    <property type="match status" value="2"/>
</dbReference>
<dbReference type="PANTHER" id="PTHR32063">
    <property type="match status" value="1"/>
</dbReference>
<feature type="transmembrane region" description="Helical" evidence="2">
    <location>
        <begin position="533"/>
        <end position="552"/>
    </location>
</feature>
<evidence type="ECO:0000313" key="4">
    <source>
        <dbReference type="Proteomes" id="UP000319557"/>
    </source>
</evidence>
<dbReference type="SUPFAM" id="SSF82714">
    <property type="entry name" value="Multidrug efflux transporter AcrB TolC docking domain, DN and DC subdomains"/>
    <property type="match status" value="2"/>
</dbReference>
<dbReference type="RefSeq" id="WP_145344424.1">
    <property type="nucleotide sequence ID" value="NZ_CP036261.1"/>
</dbReference>
<dbReference type="Proteomes" id="UP000319557">
    <property type="component" value="Chromosome"/>
</dbReference>
<keyword evidence="2" id="KW-1133">Transmembrane helix</keyword>
<dbReference type="SUPFAM" id="SSF82693">
    <property type="entry name" value="Multidrug efflux transporter AcrB pore domain, PN1, PN2, PC1 and PC2 subdomains"/>
    <property type="match status" value="4"/>
</dbReference>
<dbReference type="GO" id="GO:0005886">
    <property type="term" value="C:plasma membrane"/>
    <property type="evidence" value="ECO:0007669"/>
    <property type="project" value="TreeGrafter"/>
</dbReference>
<sequence>MKSFTDIFIRHPVLAIVVNLILVLVGIRCAASLPIQQFPKLESTSITVTTIYFGASAETVRGFLTTPIERAVSSIAGIDYVESSSIAGISTVTLRLNLNHDSTKALAEVNARLQQVRSELPSEAEPPSIELVRADRPYATFYLSFTSDRFDLPALTDYLTRNVQPRLSIIRGVQKVGIEAGQTPAMRIWISPQRLSELNLTPGDVYSALQRNNFLAAIGQVKNDSVQVDLLTNTDLRSVDEFADLIVWQSPSSASGPGTIIRLSDVARVELGSEEPTATAMYRGREAIYVSVWPLPGSNEIEVATRLRAAMAELQPDLPAHIDMELAYDGTKFMSKSLAEISKTLSETILIVGFVVFLFMGSVRTAIVPLVAMPVSLVGAAIVMYLMGFSLNLLTLLAIVLAVGLVVDDAIVVVENVQRHLQEGHDKIKAALMGSRELVGPILAMTITLATVYAPIGFQGGLTGMLFREFAFTLAAAVVVSGIVAVTLSPIMSAYLVPSGGREGAMTRFVNRMFAAIRDFYGRLLGGVLQLRWSIALATLLAGAAAVPLYIFSPKELAPVEDEGAVAVMLTAAPDSTLASSTRWSGQLSDSFQGIEETDYMWAVVTASGGFGGLITKDWDERDRNTQEMLPEVFGTASQNPGLEAFPVLVPPLPGAGNFDVELVLKSDLPVSRQRELAEEIVQRAREANMFMFVDADLKVDLPQARVIVDRERLADLGLDQAAVGRELGVLLGGGYVNRFNYFNRSYRVIPQLEAVDRQSTGALMDLRVRGPSGELIPVSTFASIEPETAPRTLSRFQQQSSFKVFAAVFPGVTKEQGLTVLEDIAESVVGSTMTLDYAGESRQIRNESGSLAVTLGFALLLIYLVLAAQFKSFRDPLIVLFGSVPLAMTGVLTLTCLDFTTINIYSQVGLITLVGLVAKNGILIVEFANVLQETGMAKRAAIIEASQTRLRPVLMTSAATILGHLPLVFVTGAGAQARNSIGIVLVAGMAVGTVFTLFVVPALYLLLAASHRHDTRDFERSQEAIDHLSPTAHRSSDSQEAVGNRDQHPSLA</sequence>
<feature type="transmembrane region" description="Helical" evidence="2">
    <location>
        <begin position="367"/>
        <end position="387"/>
    </location>
</feature>
<proteinExistence type="predicted"/>
<feature type="transmembrane region" description="Helical" evidence="2">
    <location>
        <begin position="393"/>
        <end position="417"/>
    </location>
</feature>
<dbReference type="Gene3D" id="3.30.2090.10">
    <property type="entry name" value="Multidrug efflux transporter AcrB TolC docking domain, DN and DC subdomains"/>
    <property type="match status" value="2"/>
</dbReference>
<dbReference type="InterPro" id="IPR001036">
    <property type="entry name" value="Acrflvin-R"/>
</dbReference>
<name>A0A517LYW6_9BACT</name>
<dbReference type="Pfam" id="PF00873">
    <property type="entry name" value="ACR_tran"/>
    <property type="match status" value="1"/>
</dbReference>
<dbReference type="EMBL" id="CP036261">
    <property type="protein sequence ID" value="QDS87811.1"/>
    <property type="molecule type" value="Genomic_DNA"/>
</dbReference>
<feature type="transmembrane region" description="Helical" evidence="2">
    <location>
        <begin position="470"/>
        <end position="497"/>
    </location>
</feature>
<dbReference type="Gene3D" id="1.20.1640.10">
    <property type="entry name" value="Multidrug efflux transporter AcrB transmembrane domain"/>
    <property type="match status" value="2"/>
</dbReference>
<evidence type="ECO:0000256" key="1">
    <source>
        <dbReference type="SAM" id="MobiDB-lite"/>
    </source>
</evidence>
<evidence type="ECO:0000313" key="3">
    <source>
        <dbReference type="EMBL" id="QDS87811.1"/>
    </source>
</evidence>
<dbReference type="KEGG" id="ruv:EC9_19940"/>
<keyword evidence="2" id="KW-0812">Transmembrane</keyword>
<dbReference type="Gene3D" id="3.30.70.1440">
    <property type="entry name" value="Multidrug efflux transporter AcrB pore domain"/>
    <property type="match status" value="1"/>
</dbReference>
<organism evidence="3 4">
    <name type="scientific">Rosistilla ulvae</name>
    <dbReference type="NCBI Taxonomy" id="1930277"/>
    <lineage>
        <taxon>Bacteria</taxon>
        <taxon>Pseudomonadati</taxon>
        <taxon>Planctomycetota</taxon>
        <taxon>Planctomycetia</taxon>
        <taxon>Pirellulales</taxon>
        <taxon>Pirellulaceae</taxon>
        <taxon>Rosistilla</taxon>
    </lineage>
</organism>
<feature type="transmembrane region" description="Helical" evidence="2">
    <location>
        <begin position="852"/>
        <end position="871"/>
    </location>
</feature>
<feature type="transmembrane region" description="Helical" evidence="2">
    <location>
        <begin position="438"/>
        <end position="458"/>
    </location>
</feature>
<keyword evidence="4" id="KW-1185">Reference proteome</keyword>
<feature type="transmembrane region" description="Helical" evidence="2">
    <location>
        <begin position="953"/>
        <end position="976"/>
    </location>
</feature>
<dbReference type="Gene3D" id="3.30.70.1320">
    <property type="entry name" value="Multidrug efflux transporter AcrB pore domain like"/>
    <property type="match status" value="1"/>
</dbReference>
<evidence type="ECO:0000256" key="2">
    <source>
        <dbReference type="SAM" id="Phobius"/>
    </source>
</evidence>
<dbReference type="PANTHER" id="PTHR32063:SF14">
    <property type="entry name" value="BLL4319 PROTEIN"/>
    <property type="match status" value="1"/>
</dbReference>
<reference evidence="3 4" key="1">
    <citation type="submission" date="2019-02" db="EMBL/GenBank/DDBJ databases">
        <title>Deep-cultivation of Planctomycetes and their phenomic and genomic characterization uncovers novel biology.</title>
        <authorList>
            <person name="Wiegand S."/>
            <person name="Jogler M."/>
            <person name="Boedeker C."/>
            <person name="Pinto D."/>
            <person name="Vollmers J."/>
            <person name="Rivas-Marin E."/>
            <person name="Kohn T."/>
            <person name="Peeters S.H."/>
            <person name="Heuer A."/>
            <person name="Rast P."/>
            <person name="Oberbeckmann S."/>
            <person name="Bunk B."/>
            <person name="Jeske O."/>
            <person name="Meyerdierks A."/>
            <person name="Storesund J.E."/>
            <person name="Kallscheuer N."/>
            <person name="Luecker S."/>
            <person name="Lage O.M."/>
            <person name="Pohl T."/>
            <person name="Merkel B.J."/>
            <person name="Hornburger P."/>
            <person name="Mueller R.-W."/>
            <person name="Bruemmer F."/>
            <person name="Labrenz M."/>
            <person name="Spormann A.M."/>
            <person name="Op den Camp H."/>
            <person name="Overmann J."/>
            <person name="Amann R."/>
            <person name="Jetten M.S.M."/>
            <person name="Mascher T."/>
            <person name="Medema M.H."/>
            <person name="Devos D.P."/>
            <person name="Kaster A.-K."/>
            <person name="Ovreas L."/>
            <person name="Rohde M."/>
            <person name="Galperin M.Y."/>
            <person name="Jogler C."/>
        </authorList>
    </citation>
    <scope>NUCLEOTIDE SEQUENCE [LARGE SCALE GENOMIC DNA]</scope>
    <source>
        <strain evidence="3 4">EC9</strain>
    </source>
</reference>
<dbReference type="SUPFAM" id="SSF82866">
    <property type="entry name" value="Multidrug efflux transporter AcrB transmembrane domain"/>
    <property type="match status" value="2"/>
</dbReference>
<gene>
    <name evidence="3" type="primary">bepE_2</name>
    <name evidence="3" type="ORF">EC9_19940</name>
</gene>
<dbReference type="InterPro" id="IPR027463">
    <property type="entry name" value="AcrB_DN_DC_subdom"/>
</dbReference>
<feature type="region of interest" description="Disordered" evidence="1">
    <location>
        <begin position="1019"/>
        <end position="1053"/>
    </location>
</feature>
<protein>
    <submittedName>
        <fullName evidence="3">Efflux pump membrane transporter BepE</fullName>
    </submittedName>
</protein>
<feature type="transmembrane region" description="Helical" evidence="2">
    <location>
        <begin position="909"/>
        <end position="932"/>
    </location>
</feature>
<keyword evidence="2" id="KW-0472">Membrane</keyword>
<accession>A0A517LYW6</accession>
<dbReference type="OrthoDB" id="9757876at2"/>
<dbReference type="PRINTS" id="PR00702">
    <property type="entry name" value="ACRIFLAVINRP"/>
</dbReference>
<feature type="transmembrane region" description="Helical" evidence="2">
    <location>
        <begin position="878"/>
        <end position="903"/>
    </location>
</feature>
<dbReference type="AlphaFoldDB" id="A0A517LYW6"/>
<feature type="compositionally biased region" description="Basic and acidic residues" evidence="1">
    <location>
        <begin position="1044"/>
        <end position="1053"/>
    </location>
</feature>
<feature type="transmembrane region" description="Helical" evidence="2">
    <location>
        <begin position="982"/>
        <end position="1008"/>
    </location>
</feature>
<feature type="transmembrane region" description="Helical" evidence="2">
    <location>
        <begin position="341"/>
        <end position="360"/>
    </location>
</feature>